<protein>
    <submittedName>
        <fullName evidence="1">Uncharacterized protein</fullName>
    </submittedName>
</protein>
<organism evidence="1 2">
    <name type="scientific">Tenacibaculum phage PTm1</name>
    <dbReference type="NCBI Taxonomy" id="2547425"/>
    <lineage>
        <taxon>Viruses</taxon>
        <taxon>Duplodnaviria</taxon>
        <taxon>Heunggongvirae</taxon>
        <taxon>Uroviricota</taxon>
        <taxon>Caudoviricetes</taxon>
        <taxon>Shirahamavirus</taxon>
        <taxon>Shirahamavirus PTm1</taxon>
    </lineage>
</organism>
<accession>A0A5S9BZC6</accession>
<dbReference type="EMBL" id="AP019524">
    <property type="protein sequence ID" value="BBI90505.1"/>
    <property type="molecule type" value="Genomic_DNA"/>
</dbReference>
<proteinExistence type="predicted"/>
<sequence>MAIHLIEEPAELHEQFRVYEKCFFGCGNSTKYWHAGTNQPVCKSCAKVRKTSELPKCTPDYKPKTKKEYTK</sequence>
<evidence type="ECO:0000313" key="2">
    <source>
        <dbReference type="Proteomes" id="UP000422648"/>
    </source>
</evidence>
<dbReference type="RefSeq" id="YP_009873797.1">
    <property type="nucleotide sequence ID" value="NC_049340.1"/>
</dbReference>
<keyword evidence="2" id="KW-1185">Reference proteome</keyword>
<dbReference type="Proteomes" id="UP000422648">
    <property type="component" value="Segment"/>
</dbReference>
<name>A0A5S9BZC6_9CAUD</name>
<dbReference type="KEGG" id="vg:55802918"/>
<dbReference type="GeneID" id="55802918"/>
<reference evidence="1 2" key="1">
    <citation type="journal article" date="2019" name="Arch. Virol.">
        <title>A novel jumbo Tenacibaculum maritimum lytic phage with head-fiber-like appendages.</title>
        <authorList>
            <person name="Kawato Y."/>
            <person name="Istiqomah I."/>
            <person name="Gaafar A.Y."/>
            <person name="Hanaoka M."/>
            <person name="Ishimaru K."/>
            <person name="Yasuike M."/>
            <person name="Nishiki I."/>
            <person name="Nakamura Y."/>
            <person name="Fujiwara A."/>
            <person name="Nakai T."/>
        </authorList>
    </citation>
    <scope>NUCLEOTIDE SEQUENCE [LARGE SCALE GENOMIC DNA]</scope>
    <source>
        <strain evidence="1 2">PTm1</strain>
    </source>
</reference>
<evidence type="ECO:0000313" key="1">
    <source>
        <dbReference type="EMBL" id="BBI90505.1"/>
    </source>
</evidence>